<proteinExistence type="inferred from homology"/>
<dbReference type="PANTHER" id="PTHR43634">
    <property type="entry name" value="OW CONDUCTANCE MECHANOSENSITIVE CHANNEL"/>
    <property type="match status" value="1"/>
</dbReference>
<accession>A0A5C7S3E7</accession>
<comment type="subcellular location">
    <subcellularLocation>
        <location evidence="1">Cell membrane</location>
        <topology evidence="1">Multi-pass membrane protein</topology>
    </subcellularLocation>
</comment>
<comment type="caution">
    <text evidence="10">The sequence shown here is derived from an EMBL/GenBank/DDBJ whole genome shotgun (WGS) entry which is preliminary data.</text>
</comment>
<evidence type="ECO:0000313" key="10">
    <source>
        <dbReference type="EMBL" id="TXH78090.1"/>
    </source>
</evidence>
<dbReference type="Gene3D" id="3.30.70.100">
    <property type="match status" value="1"/>
</dbReference>
<evidence type="ECO:0000256" key="7">
    <source>
        <dbReference type="SAM" id="Phobius"/>
    </source>
</evidence>
<protein>
    <submittedName>
        <fullName evidence="10">Mechanosensitive ion channel family protein</fullName>
    </submittedName>
</protein>
<sequence length="286" mass="31542">MLRFSAPVYVPLISFYSLLSYIAMVWVTWSAAQAIAETIIGSGRLNTRSIDGQLVRLTLRLIAVFVALGIIIEGASRLGLPAYSVLTGLGIGGVAVALAARESLANVMGAFIVMIEKPFRVGHWIRVGDIEGTVEDIGFRSMRLRTFYDSLVTVPSSTILESTVDNMGERRYRQVKTTLALTYDTPPARLSQFIEAVRGLIETHPASLKGTYHVVLHDFGESSLDVLLSFFLDVPDRSSELQQREDILMRILECADRLGVSFAFPTRLIRFAQEDKPDDLAAARTG</sequence>
<name>A0A5C7S3E7_THASP</name>
<reference evidence="10 11" key="1">
    <citation type="submission" date="2018-09" db="EMBL/GenBank/DDBJ databases">
        <title>Metagenome Assembled Genomes from an Advanced Water Purification Facility.</title>
        <authorList>
            <person name="Stamps B.W."/>
            <person name="Spear J.R."/>
        </authorList>
    </citation>
    <scope>NUCLEOTIDE SEQUENCE [LARGE SCALE GENOMIC DNA]</scope>
    <source>
        <strain evidence="10">Bin_27_1</strain>
    </source>
</reference>
<dbReference type="GO" id="GO:0005886">
    <property type="term" value="C:plasma membrane"/>
    <property type="evidence" value="ECO:0007669"/>
    <property type="project" value="UniProtKB-SubCell"/>
</dbReference>
<dbReference type="EMBL" id="SSFD01000401">
    <property type="protein sequence ID" value="TXH78090.1"/>
    <property type="molecule type" value="Genomic_DNA"/>
</dbReference>
<dbReference type="Gene3D" id="2.30.30.60">
    <property type="match status" value="1"/>
</dbReference>
<dbReference type="AlphaFoldDB" id="A0A5C7S3E7"/>
<dbReference type="Proteomes" id="UP000321192">
    <property type="component" value="Unassembled WGS sequence"/>
</dbReference>
<evidence type="ECO:0000259" key="8">
    <source>
        <dbReference type="Pfam" id="PF00924"/>
    </source>
</evidence>
<evidence type="ECO:0000259" key="9">
    <source>
        <dbReference type="Pfam" id="PF21082"/>
    </source>
</evidence>
<evidence type="ECO:0000313" key="11">
    <source>
        <dbReference type="Proteomes" id="UP000321192"/>
    </source>
</evidence>
<gene>
    <name evidence="10" type="ORF">E6Q80_23555</name>
</gene>
<dbReference type="Pfam" id="PF21082">
    <property type="entry name" value="MS_channel_3rd"/>
    <property type="match status" value="1"/>
</dbReference>
<feature type="transmembrane region" description="Helical" evidence="7">
    <location>
        <begin position="82"/>
        <end position="100"/>
    </location>
</feature>
<evidence type="ECO:0000256" key="3">
    <source>
        <dbReference type="ARBA" id="ARBA00022475"/>
    </source>
</evidence>
<organism evidence="10 11">
    <name type="scientific">Thauera aminoaromatica</name>
    <dbReference type="NCBI Taxonomy" id="164330"/>
    <lineage>
        <taxon>Bacteria</taxon>
        <taxon>Pseudomonadati</taxon>
        <taxon>Pseudomonadota</taxon>
        <taxon>Betaproteobacteria</taxon>
        <taxon>Rhodocyclales</taxon>
        <taxon>Zoogloeaceae</taxon>
        <taxon>Thauera</taxon>
    </lineage>
</organism>
<feature type="domain" description="Mechanosensitive ion channel MscS C-terminal" evidence="9">
    <location>
        <begin position="175"/>
        <end position="262"/>
    </location>
</feature>
<evidence type="ECO:0000256" key="5">
    <source>
        <dbReference type="ARBA" id="ARBA00022989"/>
    </source>
</evidence>
<dbReference type="InterPro" id="IPR045042">
    <property type="entry name" value="YnaI-like"/>
</dbReference>
<keyword evidence="3" id="KW-1003">Cell membrane</keyword>
<keyword evidence="5 7" id="KW-1133">Transmembrane helix</keyword>
<evidence type="ECO:0000256" key="6">
    <source>
        <dbReference type="ARBA" id="ARBA00023136"/>
    </source>
</evidence>
<evidence type="ECO:0000256" key="1">
    <source>
        <dbReference type="ARBA" id="ARBA00004651"/>
    </source>
</evidence>
<dbReference type="GO" id="GO:0008381">
    <property type="term" value="F:mechanosensitive monoatomic ion channel activity"/>
    <property type="evidence" value="ECO:0007669"/>
    <property type="project" value="UniProtKB-ARBA"/>
</dbReference>
<dbReference type="InterPro" id="IPR006685">
    <property type="entry name" value="MscS_channel_2nd"/>
</dbReference>
<dbReference type="SUPFAM" id="SSF82689">
    <property type="entry name" value="Mechanosensitive channel protein MscS (YggB), C-terminal domain"/>
    <property type="match status" value="1"/>
</dbReference>
<dbReference type="SUPFAM" id="SSF82861">
    <property type="entry name" value="Mechanosensitive channel protein MscS (YggB), transmembrane region"/>
    <property type="match status" value="1"/>
</dbReference>
<feature type="transmembrane region" description="Helical" evidence="7">
    <location>
        <begin position="12"/>
        <end position="36"/>
    </location>
</feature>
<feature type="transmembrane region" description="Helical" evidence="7">
    <location>
        <begin position="57"/>
        <end position="76"/>
    </location>
</feature>
<dbReference type="SUPFAM" id="SSF50182">
    <property type="entry name" value="Sm-like ribonucleoproteins"/>
    <property type="match status" value="1"/>
</dbReference>
<evidence type="ECO:0000256" key="4">
    <source>
        <dbReference type="ARBA" id="ARBA00022692"/>
    </source>
</evidence>
<dbReference type="InterPro" id="IPR049278">
    <property type="entry name" value="MS_channel_C"/>
</dbReference>
<keyword evidence="6 7" id="KW-0472">Membrane</keyword>
<dbReference type="Pfam" id="PF00924">
    <property type="entry name" value="MS_channel_2nd"/>
    <property type="match status" value="1"/>
</dbReference>
<comment type="similarity">
    <text evidence="2">Belongs to the MscS (TC 1.A.23) family.</text>
</comment>
<dbReference type="InterPro" id="IPR023408">
    <property type="entry name" value="MscS_beta-dom_sf"/>
</dbReference>
<dbReference type="InterPro" id="IPR011014">
    <property type="entry name" value="MscS_channel_TM-2"/>
</dbReference>
<dbReference type="InterPro" id="IPR011066">
    <property type="entry name" value="MscS_channel_C_sf"/>
</dbReference>
<keyword evidence="4 7" id="KW-0812">Transmembrane</keyword>
<feature type="domain" description="Mechanosensitive ion channel MscS" evidence="8">
    <location>
        <begin position="103"/>
        <end position="167"/>
    </location>
</feature>
<dbReference type="InterPro" id="IPR010920">
    <property type="entry name" value="LSM_dom_sf"/>
</dbReference>
<dbReference type="PANTHER" id="PTHR43634:SF2">
    <property type="entry name" value="LOW CONDUCTANCE MECHANOSENSITIVE CHANNEL YNAI"/>
    <property type="match status" value="1"/>
</dbReference>
<evidence type="ECO:0000256" key="2">
    <source>
        <dbReference type="ARBA" id="ARBA00008017"/>
    </source>
</evidence>
<dbReference type="Gene3D" id="1.10.287.1260">
    <property type="match status" value="1"/>
</dbReference>
<dbReference type="RefSeq" id="WP_276662853.1">
    <property type="nucleotide sequence ID" value="NZ_SSFD01000401.1"/>
</dbReference>